<dbReference type="EMBL" id="CP101527">
    <property type="protein sequence ID" value="UZW73880.1"/>
    <property type="molecule type" value="Genomic_DNA"/>
</dbReference>
<keyword evidence="2" id="KW-0732">Signal</keyword>
<evidence type="ECO:0000256" key="2">
    <source>
        <dbReference type="SAM" id="SignalP"/>
    </source>
</evidence>
<keyword evidence="5" id="KW-1185">Reference proteome</keyword>
<feature type="domain" description="DUF4124" evidence="3">
    <location>
        <begin position="19"/>
        <end position="65"/>
    </location>
</feature>
<reference evidence="4" key="1">
    <citation type="submission" date="2022-07" db="EMBL/GenBank/DDBJ databases">
        <title>Alkalimarinus sp. nov., isolated from gut of a Alitta virens.</title>
        <authorList>
            <person name="Yang A.I."/>
            <person name="Shin N.-R."/>
        </authorList>
    </citation>
    <scope>NUCLEOTIDE SEQUENCE</scope>
    <source>
        <strain evidence="4">FA028</strain>
    </source>
</reference>
<feature type="coiled-coil region" evidence="1">
    <location>
        <begin position="66"/>
        <end position="114"/>
    </location>
</feature>
<evidence type="ECO:0000259" key="3">
    <source>
        <dbReference type="Pfam" id="PF13511"/>
    </source>
</evidence>
<sequence length="151" mass="17202">MKLKYALTIATAIFATASISTTVHAGNVYKWTDENGTIHYGDKRPEGMPTEVLKVESKSSAPRPSLKQQINNLEEKEKQERLVQQEQNKAKEVAENKNLRCNQARNNLQTIENNARIRIEENGELRYMTPEEIAKKKEDMKKVIAEACQAD</sequence>
<protein>
    <submittedName>
        <fullName evidence="4">DUF4124 domain-containing protein</fullName>
    </submittedName>
</protein>
<name>A0A9E8KP76_9ALTE</name>
<dbReference type="Proteomes" id="UP001164472">
    <property type="component" value="Chromosome"/>
</dbReference>
<dbReference type="RefSeq" id="WP_251811341.1">
    <property type="nucleotide sequence ID" value="NZ_CP101527.1"/>
</dbReference>
<gene>
    <name evidence="4" type="ORF">NNL22_12665</name>
</gene>
<evidence type="ECO:0000313" key="4">
    <source>
        <dbReference type="EMBL" id="UZW73880.1"/>
    </source>
</evidence>
<dbReference type="Pfam" id="PF13511">
    <property type="entry name" value="DUF4124"/>
    <property type="match status" value="1"/>
</dbReference>
<keyword evidence="1" id="KW-0175">Coiled coil</keyword>
<dbReference type="KEGG" id="asem:NNL22_12665"/>
<dbReference type="AlphaFoldDB" id="A0A9E8KP76"/>
<feature type="chain" id="PRO_5039484215" evidence="2">
    <location>
        <begin position="26"/>
        <end position="151"/>
    </location>
</feature>
<dbReference type="InterPro" id="IPR025392">
    <property type="entry name" value="DUF4124"/>
</dbReference>
<organism evidence="4 5">
    <name type="scientific">Alkalimarinus sediminis</name>
    <dbReference type="NCBI Taxonomy" id="1632866"/>
    <lineage>
        <taxon>Bacteria</taxon>
        <taxon>Pseudomonadati</taxon>
        <taxon>Pseudomonadota</taxon>
        <taxon>Gammaproteobacteria</taxon>
        <taxon>Alteromonadales</taxon>
        <taxon>Alteromonadaceae</taxon>
        <taxon>Alkalimarinus</taxon>
    </lineage>
</organism>
<accession>A0A9E8KP76</accession>
<feature type="signal peptide" evidence="2">
    <location>
        <begin position="1"/>
        <end position="25"/>
    </location>
</feature>
<proteinExistence type="predicted"/>
<evidence type="ECO:0000256" key="1">
    <source>
        <dbReference type="SAM" id="Coils"/>
    </source>
</evidence>
<evidence type="ECO:0000313" key="5">
    <source>
        <dbReference type="Proteomes" id="UP001164472"/>
    </source>
</evidence>